<feature type="compositionally biased region" description="Polar residues" evidence="1">
    <location>
        <begin position="567"/>
        <end position="580"/>
    </location>
</feature>
<dbReference type="AlphaFoldDB" id="A0A1W5D570"/>
<feature type="compositionally biased region" description="Acidic residues" evidence="1">
    <location>
        <begin position="78"/>
        <end position="101"/>
    </location>
</feature>
<dbReference type="Pfam" id="PF10336">
    <property type="entry name" value="DUF2420"/>
    <property type="match status" value="1"/>
</dbReference>
<feature type="region of interest" description="Disordered" evidence="1">
    <location>
        <begin position="224"/>
        <end position="262"/>
    </location>
</feature>
<proteinExistence type="predicted"/>
<feature type="compositionally biased region" description="Basic and acidic residues" evidence="1">
    <location>
        <begin position="601"/>
        <end position="615"/>
    </location>
</feature>
<evidence type="ECO:0000256" key="1">
    <source>
        <dbReference type="SAM" id="MobiDB-lite"/>
    </source>
</evidence>
<reference evidence="3" key="1">
    <citation type="submission" date="2017-03" db="EMBL/GenBank/DDBJ databases">
        <authorList>
            <person name="Sharma R."/>
            <person name="Thines M."/>
        </authorList>
    </citation>
    <scope>NUCLEOTIDE SEQUENCE [LARGE SCALE GENOMIC DNA]</scope>
</reference>
<organism evidence="2 3">
    <name type="scientific">Lasallia pustulata</name>
    <dbReference type="NCBI Taxonomy" id="136370"/>
    <lineage>
        <taxon>Eukaryota</taxon>
        <taxon>Fungi</taxon>
        <taxon>Dikarya</taxon>
        <taxon>Ascomycota</taxon>
        <taxon>Pezizomycotina</taxon>
        <taxon>Lecanoromycetes</taxon>
        <taxon>OSLEUM clade</taxon>
        <taxon>Umbilicariomycetidae</taxon>
        <taxon>Umbilicariales</taxon>
        <taxon>Umbilicariaceae</taxon>
        <taxon>Lasallia</taxon>
    </lineage>
</organism>
<dbReference type="EMBL" id="FWEW01002346">
    <property type="protein sequence ID" value="SLM38236.1"/>
    <property type="molecule type" value="Genomic_DNA"/>
</dbReference>
<accession>A0A1W5D570</accession>
<protein>
    <submittedName>
        <fullName evidence="2">Uncharacterized protein family UPF0646</fullName>
    </submittedName>
</protein>
<feature type="compositionally biased region" description="Basic and acidic residues" evidence="1">
    <location>
        <begin position="661"/>
        <end position="676"/>
    </location>
</feature>
<feature type="compositionally biased region" description="Polar residues" evidence="1">
    <location>
        <begin position="500"/>
        <end position="527"/>
    </location>
</feature>
<feature type="region of interest" description="Disordered" evidence="1">
    <location>
        <begin position="464"/>
        <end position="814"/>
    </location>
</feature>
<feature type="compositionally biased region" description="Basic and acidic residues" evidence="1">
    <location>
        <begin position="709"/>
        <end position="720"/>
    </location>
</feature>
<feature type="compositionally biased region" description="Acidic residues" evidence="1">
    <location>
        <begin position="641"/>
        <end position="653"/>
    </location>
</feature>
<dbReference type="Proteomes" id="UP000192927">
    <property type="component" value="Unassembled WGS sequence"/>
</dbReference>
<name>A0A1W5D570_9LECA</name>
<evidence type="ECO:0000313" key="2">
    <source>
        <dbReference type="EMBL" id="SLM38236.1"/>
    </source>
</evidence>
<evidence type="ECO:0000313" key="3">
    <source>
        <dbReference type="Proteomes" id="UP000192927"/>
    </source>
</evidence>
<feature type="region of interest" description="Disordered" evidence="1">
    <location>
        <begin position="842"/>
        <end position="865"/>
    </location>
</feature>
<feature type="compositionally biased region" description="Acidic residues" evidence="1">
    <location>
        <begin position="555"/>
        <end position="566"/>
    </location>
</feature>
<feature type="compositionally biased region" description="Acidic residues" evidence="1">
    <location>
        <begin position="35"/>
        <end position="57"/>
    </location>
</feature>
<keyword evidence="3" id="KW-1185">Reference proteome</keyword>
<sequence length="878" mass="96318">MTEAANPSGHLQFGMPTAEDPMELVSDMDRRPAIDEDNDIDLDLTGDQPEDDDDYMIDDAHSDADQQLYPEDPLQAGNDDEMVDEEDAPAPQEDEDTMPINDEELDDATFSIQEYSAKSVGEYYYSETLQDDPSAFGQDALREEPAETIVAYDKDIISMQEEHTRQNIPQTEALTQTSTPELESSSDAVVHAETGTIGEVEDSADKVLIKGNAHDSSGITTFQDVTGLRKEDSQADEDPGIHASVDSTSAPRNDDIPRLDDPLPVAQRLHPVVVIYLNNEISLFPPLEQNQESSQTFFVHDEKLAGQSISKLLEACRVVLDESIAEEEELEIRIEELGLYINEGAVESHTTTLTQILDTYLQLQHQDGFEDPDPLYLTLCTRIKFSHRLASLAAAAAEGKGLSQLRLWESPVDSDKLSDVQQGDSVSGSREVFNVDFTSAEVAASSPAEQPKKTDESRLAISLEEGVSSSARHQVVAESEPLRASEAVGSPGNQDARALGTSTSEPDALNDNATDQTDQGQQQNIPNPISKEDRQTIQGPDSPLLPAETGVENGDTIDYEDEDNTEQEASVGSSTLQGDVSETAVDEARPHYPRSVYAEGPNHDSAAEEVSEGKSENPYSLDVHLSTVGDVYQPDHSDPYGAEEDVLGEETFEAQDGLPAELRELEHEEHEKDQSEHQPVYQEAEEEEDEEQLDLDQSLQHANRGLLHTTKEDEVTDHRHTIPSTSNVDQAYERGQPDQPSTAHDDEVAGQGSLYHKQHSHEEASEADTAGHATAEEDGENKLVHTQVAGADNPATPTVRSEDETHNLPASATDVDEITYEEDEIEVVNDNDVIRADVNSSPKSLISSATLKRMRSSPEEDNAYETDFLVDPKRVRSG</sequence>
<dbReference type="InterPro" id="IPR018822">
    <property type="entry name" value="UPF0646"/>
</dbReference>
<feature type="compositionally biased region" description="Basic and acidic residues" evidence="1">
    <location>
        <begin position="252"/>
        <end position="261"/>
    </location>
</feature>
<feature type="compositionally biased region" description="Acidic residues" evidence="1">
    <location>
        <begin position="683"/>
        <end position="694"/>
    </location>
</feature>
<feature type="region of interest" description="Disordered" evidence="1">
    <location>
        <begin position="1"/>
        <end position="101"/>
    </location>
</feature>